<dbReference type="PANTHER" id="PTHR21039">
    <property type="entry name" value="HISTIDINOL PHOSPHATASE-RELATED"/>
    <property type="match status" value="1"/>
</dbReference>
<evidence type="ECO:0000313" key="9">
    <source>
        <dbReference type="EMBL" id="VAW04306.1"/>
    </source>
</evidence>
<dbReference type="CDD" id="cd12110">
    <property type="entry name" value="PHP_HisPPase_Hisj_like"/>
    <property type="match status" value="1"/>
</dbReference>
<keyword evidence="6" id="KW-0368">Histidine biosynthesis</keyword>
<organism evidence="9">
    <name type="scientific">hydrothermal vent metagenome</name>
    <dbReference type="NCBI Taxonomy" id="652676"/>
    <lineage>
        <taxon>unclassified sequences</taxon>
        <taxon>metagenomes</taxon>
        <taxon>ecological metagenomes</taxon>
    </lineage>
</organism>
<evidence type="ECO:0000256" key="3">
    <source>
        <dbReference type="ARBA" id="ARBA00013085"/>
    </source>
</evidence>
<dbReference type="SUPFAM" id="SSF89550">
    <property type="entry name" value="PHP domain-like"/>
    <property type="match status" value="1"/>
</dbReference>
<proteinExistence type="inferred from homology"/>
<keyword evidence="5 9" id="KW-0378">Hydrolase</keyword>
<evidence type="ECO:0000256" key="6">
    <source>
        <dbReference type="ARBA" id="ARBA00023102"/>
    </source>
</evidence>
<dbReference type="InterPro" id="IPR010140">
    <property type="entry name" value="Histidinol_P_phosphatase_HisJ"/>
</dbReference>
<dbReference type="InterPro" id="IPR016195">
    <property type="entry name" value="Pol/histidinol_Pase-like"/>
</dbReference>
<dbReference type="EC" id="3.1.3.15" evidence="3"/>
<name>A0A3B0TBB6_9ZZZZ</name>
<dbReference type="GO" id="GO:0000105">
    <property type="term" value="P:L-histidine biosynthetic process"/>
    <property type="evidence" value="ECO:0007669"/>
    <property type="project" value="UniProtKB-UniPathway"/>
</dbReference>
<dbReference type="PANTHER" id="PTHR21039:SF0">
    <property type="entry name" value="HISTIDINOL-PHOSPHATASE"/>
    <property type="match status" value="1"/>
</dbReference>
<feature type="domain" description="PHP" evidence="8">
    <location>
        <begin position="27"/>
        <end position="221"/>
    </location>
</feature>
<dbReference type="GO" id="GO:0004401">
    <property type="term" value="F:histidinol-phosphatase activity"/>
    <property type="evidence" value="ECO:0007669"/>
    <property type="project" value="UniProtKB-EC"/>
</dbReference>
<evidence type="ECO:0000256" key="2">
    <source>
        <dbReference type="ARBA" id="ARBA00009152"/>
    </source>
</evidence>
<comment type="similarity">
    <text evidence="2">Belongs to the PHP hydrolase family. HisK subfamily.</text>
</comment>
<accession>A0A3B0TBB6</accession>
<gene>
    <name evidence="9" type="ORF">MNBD_ACTINO01-2437</name>
</gene>
<evidence type="ECO:0000256" key="5">
    <source>
        <dbReference type="ARBA" id="ARBA00022801"/>
    </source>
</evidence>
<evidence type="ECO:0000256" key="4">
    <source>
        <dbReference type="ARBA" id="ARBA00022605"/>
    </source>
</evidence>
<dbReference type="GO" id="GO:0005737">
    <property type="term" value="C:cytoplasm"/>
    <property type="evidence" value="ECO:0007669"/>
    <property type="project" value="TreeGrafter"/>
</dbReference>
<evidence type="ECO:0000256" key="1">
    <source>
        <dbReference type="ARBA" id="ARBA00004970"/>
    </source>
</evidence>
<dbReference type="EMBL" id="UOEI01000392">
    <property type="protein sequence ID" value="VAW04306.1"/>
    <property type="molecule type" value="Genomic_DNA"/>
</dbReference>
<dbReference type="Pfam" id="PF02811">
    <property type="entry name" value="PHP"/>
    <property type="match status" value="1"/>
</dbReference>
<sequence length="292" mass="32932">MGDYHVHLHPHGPYTGKGPPPGQYPIDHIEAYFETARANGADEIGFTEHLYRCVESRPVLGRWWEADPRKDLREFTNSYVRSERVLSLERYVQAVVDAKDRGLPVKLGLEVDFFPDTVDAVVEFLAPYPFDFLIASTHWLGAWGIDLAEQEHEFDRRGHLRSYEEYFAMETRLAASGHFDVLAHADVVKKRGVKLDDTPTDMYEELAVAAARGGTAVEVSTAGLFQPACEMYPARPLLERFYNHDVPITLASDAHVPQNCARDLSKAIELARSVGYTQRIEFTGRKGTLVPL</sequence>
<evidence type="ECO:0000259" key="8">
    <source>
        <dbReference type="Pfam" id="PF02811"/>
    </source>
</evidence>
<reference evidence="9" key="1">
    <citation type="submission" date="2018-06" db="EMBL/GenBank/DDBJ databases">
        <authorList>
            <person name="Zhirakovskaya E."/>
        </authorList>
    </citation>
    <scope>NUCLEOTIDE SEQUENCE</scope>
</reference>
<evidence type="ECO:0000256" key="7">
    <source>
        <dbReference type="ARBA" id="ARBA00049158"/>
    </source>
</evidence>
<dbReference type="UniPathway" id="UPA00031">
    <property type="reaction ID" value="UER00013"/>
</dbReference>
<comment type="pathway">
    <text evidence="1">Amino-acid biosynthesis; L-histidine biosynthesis; L-histidine from 5-phospho-alpha-D-ribose 1-diphosphate: step 8/9.</text>
</comment>
<dbReference type="AlphaFoldDB" id="A0A3B0TBB6"/>
<protein>
    <recommendedName>
        <fullName evidence="3">histidinol-phosphatase</fullName>
        <ecNumber evidence="3">3.1.3.15</ecNumber>
    </recommendedName>
</protein>
<keyword evidence="4" id="KW-0028">Amino-acid biosynthesis</keyword>
<dbReference type="Gene3D" id="3.20.20.140">
    <property type="entry name" value="Metal-dependent hydrolases"/>
    <property type="match status" value="1"/>
</dbReference>
<dbReference type="InterPro" id="IPR004013">
    <property type="entry name" value="PHP_dom"/>
</dbReference>
<comment type="catalytic activity">
    <reaction evidence="7">
        <text>L-histidinol phosphate + H2O = L-histidinol + phosphate</text>
        <dbReference type="Rhea" id="RHEA:14465"/>
        <dbReference type="ChEBI" id="CHEBI:15377"/>
        <dbReference type="ChEBI" id="CHEBI:43474"/>
        <dbReference type="ChEBI" id="CHEBI:57699"/>
        <dbReference type="ChEBI" id="CHEBI:57980"/>
        <dbReference type="EC" id="3.1.3.15"/>
    </reaction>
</comment>